<evidence type="ECO:0000313" key="2">
    <source>
        <dbReference type="Proteomes" id="UP000032120"/>
    </source>
</evidence>
<sequence length="277" mass="28190">MTGTATPIDLSSVLVAPVAPSQVDQAIDRITSNAIPGLSQIDAVIGLFLEFSPLEEFVFKPFVGDWNALERAAVAWPQCGEAVALVNQRVIGMDDVVGDGWLGEAADEFARCQRTLGQLLADLPQQCEQAGVMDAELAAFARGIVEFIGEVLQGIISYGLALVAALATPPVGTVAAVGLVASAVSTIMGWMASIADLFNQFVGFQEAVAAIHSGIVGMYASVRQAATALSQAATIVSTLAGLVDSGAGIAGKVTKIAGAGNTALAGAGNTGGFTRGR</sequence>
<reference evidence="1 2" key="1">
    <citation type="submission" date="2015-01" db="EMBL/GenBank/DDBJ databases">
        <title>Draft genome sequence of Leucobacter komagatae strain VKM ST2845.</title>
        <authorList>
            <person name="Karlyshev A.V."/>
            <person name="Kudryashova E.B."/>
        </authorList>
    </citation>
    <scope>NUCLEOTIDE SEQUENCE [LARGE SCALE GENOMIC DNA]</scope>
    <source>
        <strain evidence="1 2">VKM ST2845</strain>
    </source>
</reference>
<protein>
    <recommendedName>
        <fullName evidence="3">Type VII secretion system (Wss) protein ESAT-6</fullName>
    </recommendedName>
</protein>
<dbReference type="Proteomes" id="UP000032120">
    <property type="component" value="Unassembled WGS sequence"/>
</dbReference>
<evidence type="ECO:0000313" key="1">
    <source>
        <dbReference type="EMBL" id="KIP51910.1"/>
    </source>
</evidence>
<proteinExistence type="predicted"/>
<dbReference type="AlphaFoldDB" id="A0A0D0H429"/>
<keyword evidence="2" id="KW-1185">Reference proteome</keyword>
<organism evidence="1 2">
    <name type="scientific">Leucobacter komagatae</name>
    <dbReference type="NCBI Taxonomy" id="55969"/>
    <lineage>
        <taxon>Bacteria</taxon>
        <taxon>Bacillati</taxon>
        <taxon>Actinomycetota</taxon>
        <taxon>Actinomycetes</taxon>
        <taxon>Micrococcales</taxon>
        <taxon>Microbacteriaceae</taxon>
        <taxon>Leucobacter</taxon>
    </lineage>
</organism>
<evidence type="ECO:0008006" key="3">
    <source>
        <dbReference type="Google" id="ProtNLM"/>
    </source>
</evidence>
<dbReference type="RefSeq" id="WP_042544762.1">
    <property type="nucleotide sequence ID" value="NZ_JXSQ01000019.1"/>
</dbReference>
<accession>A0A0D0H429</accession>
<gene>
    <name evidence="1" type="ORF">SD72_12305</name>
</gene>
<dbReference type="EMBL" id="JXSQ01000019">
    <property type="protein sequence ID" value="KIP51910.1"/>
    <property type="molecule type" value="Genomic_DNA"/>
</dbReference>
<dbReference type="OrthoDB" id="3238340at2"/>
<comment type="caution">
    <text evidence="1">The sequence shown here is derived from an EMBL/GenBank/DDBJ whole genome shotgun (WGS) entry which is preliminary data.</text>
</comment>
<name>A0A0D0H429_9MICO</name>